<dbReference type="Gene3D" id="1.10.10.10">
    <property type="entry name" value="Winged helix-like DNA-binding domain superfamily/Winged helix DNA-binding domain"/>
    <property type="match status" value="1"/>
</dbReference>
<feature type="domain" description="O-methyltransferase C-terminal" evidence="4">
    <location>
        <begin position="245"/>
        <end position="402"/>
    </location>
</feature>
<comment type="caution">
    <text evidence="5">The sequence shown here is derived from an EMBL/GenBank/DDBJ whole genome shotgun (WGS) entry which is preliminary data.</text>
</comment>
<dbReference type="InterPro" id="IPR036388">
    <property type="entry name" value="WH-like_DNA-bd_sf"/>
</dbReference>
<evidence type="ECO:0000256" key="1">
    <source>
        <dbReference type="ARBA" id="ARBA00022603"/>
    </source>
</evidence>
<keyword evidence="1" id="KW-0489">Methyltransferase</keyword>
<dbReference type="Pfam" id="PF00891">
    <property type="entry name" value="Methyltransf_2"/>
    <property type="match status" value="1"/>
</dbReference>
<dbReference type="Gene3D" id="3.40.50.150">
    <property type="entry name" value="Vaccinia Virus protein VP39"/>
    <property type="match status" value="1"/>
</dbReference>
<evidence type="ECO:0000256" key="2">
    <source>
        <dbReference type="ARBA" id="ARBA00022679"/>
    </source>
</evidence>
<name>A0ABR2XFU7_9PEZI</name>
<keyword evidence="6" id="KW-1185">Reference proteome</keyword>
<evidence type="ECO:0000256" key="3">
    <source>
        <dbReference type="ARBA" id="ARBA00022691"/>
    </source>
</evidence>
<dbReference type="SUPFAM" id="SSF46785">
    <property type="entry name" value="Winged helix' DNA-binding domain"/>
    <property type="match status" value="1"/>
</dbReference>
<dbReference type="PROSITE" id="PS51683">
    <property type="entry name" value="SAM_OMT_II"/>
    <property type="match status" value="1"/>
</dbReference>
<reference evidence="5 6" key="1">
    <citation type="submission" date="2024-02" db="EMBL/GenBank/DDBJ databases">
        <title>First draft genome assembly of two strains of Seiridium cardinale.</title>
        <authorList>
            <person name="Emiliani G."/>
            <person name="Scali E."/>
        </authorList>
    </citation>
    <scope>NUCLEOTIDE SEQUENCE [LARGE SCALE GENOMIC DNA]</scope>
    <source>
        <strain evidence="5 6">BM-138-000479</strain>
    </source>
</reference>
<dbReference type="InterPro" id="IPR029063">
    <property type="entry name" value="SAM-dependent_MTases_sf"/>
</dbReference>
<evidence type="ECO:0000313" key="5">
    <source>
        <dbReference type="EMBL" id="KAK9772683.1"/>
    </source>
</evidence>
<accession>A0ABR2XFU7</accession>
<dbReference type="InterPro" id="IPR001077">
    <property type="entry name" value="COMT_C"/>
</dbReference>
<dbReference type="PANTHER" id="PTHR43712:SF5">
    <property type="entry name" value="O-METHYLTRANSFERASE ASQN-RELATED"/>
    <property type="match status" value="1"/>
</dbReference>
<dbReference type="InterPro" id="IPR016461">
    <property type="entry name" value="COMT-like"/>
</dbReference>
<evidence type="ECO:0000313" key="6">
    <source>
        <dbReference type="Proteomes" id="UP001465668"/>
    </source>
</evidence>
<dbReference type="InterPro" id="IPR036390">
    <property type="entry name" value="WH_DNA-bd_sf"/>
</dbReference>
<proteinExistence type="predicted"/>
<protein>
    <submittedName>
        <fullName evidence="5">O-methyltransferase domain-containing protein</fullName>
    </submittedName>
</protein>
<sequence length="430" mass="46953">MTFRTLEQLADVVGRTSTALSKGLADRLLTSPTVVDIQPASLREIDPNATKELVNAARELECLVQGPGQMLSILAFAYHDITSLGTLIEFNIPSLVPLDGTVSIAALASQTGLSEDKLSRIIRYATTNFIFYEPSPGNIAHSAASAALARDEQFSMFLRLVLVELAPIAVSLPAACKKWPQSEKPNECGVNAMSGTNDKFFEWLSRDARRQETFDAGMAGFSGAAGENGDRPQSVDVTAYPWVEKLGKAAKVVDVGGGSGHVSQALACTYPGFSLTVQDRPEAIKSNSSQPNLPPNLTFQAHNFFSPQVLHGADAYFLRQIMHDWPEAEAVSILRALIPALKPGARVLVSEYVVPATKRLNENQAMSLLDAKMVRQMDLQMMAVFNSKERTVEDFAKLFAKADPRLRFAGTYQIPEDPKSCIFEAIWEEQ</sequence>
<dbReference type="PANTHER" id="PTHR43712">
    <property type="entry name" value="PUTATIVE (AFU_ORTHOLOGUE AFUA_4G14580)-RELATED"/>
    <property type="match status" value="1"/>
</dbReference>
<keyword evidence="3" id="KW-0949">S-adenosyl-L-methionine</keyword>
<gene>
    <name evidence="5" type="ORF">SCAR479_10553</name>
</gene>
<evidence type="ECO:0000259" key="4">
    <source>
        <dbReference type="Pfam" id="PF00891"/>
    </source>
</evidence>
<organism evidence="5 6">
    <name type="scientific">Seiridium cardinale</name>
    <dbReference type="NCBI Taxonomy" id="138064"/>
    <lineage>
        <taxon>Eukaryota</taxon>
        <taxon>Fungi</taxon>
        <taxon>Dikarya</taxon>
        <taxon>Ascomycota</taxon>
        <taxon>Pezizomycotina</taxon>
        <taxon>Sordariomycetes</taxon>
        <taxon>Xylariomycetidae</taxon>
        <taxon>Amphisphaeriales</taxon>
        <taxon>Sporocadaceae</taxon>
        <taxon>Seiridium</taxon>
    </lineage>
</organism>
<dbReference type="CDD" id="cd02440">
    <property type="entry name" value="AdoMet_MTases"/>
    <property type="match status" value="1"/>
</dbReference>
<keyword evidence="2" id="KW-0808">Transferase</keyword>
<dbReference type="SUPFAM" id="SSF53335">
    <property type="entry name" value="S-adenosyl-L-methionine-dependent methyltransferases"/>
    <property type="match status" value="1"/>
</dbReference>
<dbReference type="Proteomes" id="UP001465668">
    <property type="component" value="Unassembled WGS sequence"/>
</dbReference>
<dbReference type="EMBL" id="JARVKM010000058">
    <property type="protein sequence ID" value="KAK9772683.1"/>
    <property type="molecule type" value="Genomic_DNA"/>
</dbReference>